<accession>A0ABT5A9U8</accession>
<organism evidence="1 2">
    <name type="scientific">Dolichospermum circinale CS-537/01</name>
    <dbReference type="NCBI Taxonomy" id="3021739"/>
    <lineage>
        <taxon>Bacteria</taxon>
        <taxon>Bacillati</taxon>
        <taxon>Cyanobacteriota</taxon>
        <taxon>Cyanophyceae</taxon>
        <taxon>Nostocales</taxon>
        <taxon>Aphanizomenonaceae</taxon>
        <taxon>Dolichospermum</taxon>
        <taxon>Dolichospermum circinale</taxon>
    </lineage>
</organism>
<sequence>MSFYKSLLYKDFSDLTILYFNPISDKINVVSHDYDKLTEQLSLDEAEAASRRLRNLGKTISNQALLQEALERDGLVANKKSRKDRQKLEQEILRSTAESQNLLLINFNSLFWIERFLRSASLSLFLSNSTIVVKGCFLLQTK</sequence>
<evidence type="ECO:0000313" key="1">
    <source>
        <dbReference type="EMBL" id="MDB9488254.1"/>
    </source>
</evidence>
<dbReference type="RefSeq" id="WP_028083978.1">
    <property type="nucleotide sequence ID" value="NZ_JAQMTU010000109.1"/>
</dbReference>
<gene>
    <name evidence="1" type="ORF">PN492_17155</name>
</gene>
<reference evidence="1 2" key="1">
    <citation type="submission" date="2023-01" db="EMBL/GenBank/DDBJ databases">
        <title>Genomes from the Australian National Cyanobacteria Reference Collection.</title>
        <authorList>
            <person name="Willis A."/>
            <person name="Lee E.M.F."/>
        </authorList>
    </citation>
    <scope>NUCLEOTIDE SEQUENCE [LARGE SCALE GENOMIC DNA]</scope>
    <source>
        <strain evidence="1 2">CS-537/01</strain>
    </source>
</reference>
<evidence type="ECO:0000313" key="2">
    <source>
        <dbReference type="Proteomes" id="UP001212123"/>
    </source>
</evidence>
<proteinExistence type="predicted"/>
<comment type="caution">
    <text evidence="1">The sequence shown here is derived from an EMBL/GenBank/DDBJ whole genome shotgun (WGS) entry which is preliminary data.</text>
</comment>
<dbReference type="Proteomes" id="UP001212123">
    <property type="component" value="Unassembled WGS sequence"/>
</dbReference>
<keyword evidence="2" id="KW-1185">Reference proteome</keyword>
<name>A0ABT5A9U8_9CYAN</name>
<dbReference type="EMBL" id="JAQMTU010000109">
    <property type="protein sequence ID" value="MDB9488254.1"/>
    <property type="molecule type" value="Genomic_DNA"/>
</dbReference>
<protein>
    <submittedName>
        <fullName evidence="1">Uncharacterized protein</fullName>
    </submittedName>
</protein>